<feature type="compositionally biased region" description="Polar residues" evidence="1">
    <location>
        <begin position="18"/>
        <end position="32"/>
    </location>
</feature>
<reference evidence="2" key="1">
    <citation type="submission" date="2022-12" db="EMBL/GenBank/DDBJ databases">
        <authorList>
            <person name="Petersen C."/>
        </authorList>
    </citation>
    <scope>NUCLEOTIDE SEQUENCE</scope>
    <source>
        <strain evidence="2">IBT 29677</strain>
    </source>
</reference>
<dbReference type="RefSeq" id="XP_056481988.1">
    <property type="nucleotide sequence ID" value="XM_056638481.1"/>
</dbReference>
<dbReference type="EMBL" id="JAPZBU010000012">
    <property type="protein sequence ID" value="KAJ5376958.1"/>
    <property type="molecule type" value="Genomic_DNA"/>
</dbReference>
<organism evidence="2 3">
    <name type="scientific">Penicillium cosmopolitanum</name>
    <dbReference type="NCBI Taxonomy" id="1131564"/>
    <lineage>
        <taxon>Eukaryota</taxon>
        <taxon>Fungi</taxon>
        <taxon>Dikarya</taxon>
        <taxon>Ascomycota</taxon>
        <taxon>Pezizomycotina</taxon>
        <taxon>Eurotiomycetes</taxon>
        <taxon>Eurotiomycetidae</taxon>
        <taxon>Eurotiales</taxon>
        <taxon>Aspergillaceae</taxon>
        <taxon>Penicillium</taxon>
    </lineage>
</organism>
<feature type="region of interest" description="Disordered" evidence="1">
    <location>
        <begin position="1"/>
        <end position="55"/>
    </location>
</feature>
<evidence type="ECO:0000256" key="1">
    <source>
        <dbReference type="SAM" id="MobiDB-lite"/>
    </source>
</evidence>
<dbReference type="OrthoDB" id="4509729at2759"/>
<protein>
    <submittedName>
        <fullName evidence="2">Uncharacterized protein</fullName>
    </submittedName>
</protein>
<dbReference type="Proteomes" id="UP001147747">
    <property type="component" value="Unassembled WGS sequence"/>
</dbReference>
<evidence type="ECO:0000313" key="3">
    <source>
        <dbReference type="Proteomes" id="UP001147747"/>
    </source>
</evidence>
<evidence type="ECO:0000313" key="2">
    <source>
        <dbReference type="EMBL" id="KAJ5376958.1"/>
    </source>
</evidence>
<sequence length="105" mass="11544">MDSRPHNQEAASAGRVPTLSTTRSVPRSSSYSGPVHEDSAKASQATKGQDQSYQQQIKAASTALLNDERVGAGSKAGRSLQNVLMDTEHRLRDQRRESLHKRENK</sequence>
<name>A0A9W9VCE6_9EURO</name>
<dbReference type="GeneID" id="81377461"/>
<keyword evidence="3" id="KW-1185">Reference proteome</keyword>
<dbReference type="AlphaFoldDB" id="A0A9W9VCE6"/>
<feature type="compositionally biased region" description="Basic and acidic residues" evidence="1">
    <location>
        <begin position="86"/>
        <end position="105"/>
    </location>
</feature>
<feature type="compositionally biased region" description="Polar residues" evidence="1">
    <location>
        <begin position="41"/>
        <end position="55"/>
    </location>
</feature>
<gene>
    <name evidence="2" type="ORF">N7509_013844</name>
</gene>
<accession>A0A9W9VCE6</accession>
<feature type="region of interest" description="Disordered" evidence="1">
    <location>
        <begin position="69"/>
        <end position="105"/>
    </location>
</feature>
<reference evidence="2" key="2">
    <citation type="journal article" date="2023" name="IMA Fungus">
        <title>Comparative genomic study of the Penicillium genus elucidates a diverse pangenome and 15 lateral gene transfer events.</title>
        <authorList>
            <person name="Petersen C."/>
            <person name="Sorensen T."/>
            <person name="Nielsen M.R."/>
            <person name="Sondergaard T.E."/>
            <person name="Sorensen J.L."/>
            <person name="Fitzpatrick D.A."/>
            <person name="Frisvad J.C."/>
            <person name="Nielsen K.L."/>
        </authorList>
    </citation>
    <scope>NUCLEOTIDE SEQUENCE</scope>
    <source>
        <strain evidence="2">IBT 29677</strain>
    </source>
</reference>
<comment type="caution">
    <text evidence="2">The sequence shown here is derived from an EMBL/GenBank/DDBJ whole genome shotgun (WGS) entry which is preliminary data.</text>
</comment>
<proteinExistence type="predicted"/>